<evidence type="ECO:0000313" key="3">
    <source>
        <dbReference type="Proteomes" id="UP000553034"/>
    </source>
</evidence>
<name>A0A840EW69_9FLAO</name>
<dbReference type="PANTHER" id="PTHR10151:SF120">
    <property type="entry name" value="BIS(5'-ADENOSYL)-TRIPHOSPHATASE"/>
    <property type="match status" value="1"/>
</dbReference>
<feature type="chain" id="PRO_5032482487" evidence="1">
    <location>
        <begin position="20"/>
        <end position="438"/>
    </location>
</feature>
<evidence type="ECO:0000313" key="2">
    <source>
        <dbReference type="EMBL" id="MBB4119796.1"/>
    </source>
</evidence>
<dbReference type="AlphaFoldDB" id="A0A840EW69"/>
<dbReference type="SUPFAM" id="SSF53649">
    <property type="entry name" value="Alkaline phosphatase-like"/>
    <property type="match status" value="1"/>
</dbReference>
<dbReference type="InterPro" id="IPR002591">
    <property type="entry name" value="Phosphodiest/P_Trfase"/>
</dbReference>
<comment type="caution">
    <text evidence="2">The sequence shown here is derived from an EMBL/GenBank/DDBJ whole genome shotgun (WGS) entry which is preliminary data.</text>
</comment>
<protein>
    <submittedName>
        <fullName evidence="2">Putative AlkP superfamily pyrophosphatase or phosphodiesterase</fullName>
    </submittedName>
</protein>
<dbReference type="PANTHER" id="PTHR10151">
    <property type="entry name" value="ECTONUCLEOTIDE PYROPHOSPHATASE/PHOSPHODIESTERASE"/>
    <property type="match status" value="1"/>
</dbReference>
<gene>
    <name evidence="2" type="ORF">GGR32_002102</name>
</gene>
<dbReference type="Proteomes" id="UP000553034">
    <property type="component" value="Unassembled WGS sequence"/>
</dbReference>
<accession>A0A840EW69</accession>
<keyword evidence="1" id="KW-0732">Signal</keyword>
<evidence type="ECO:0000256" key="1">
    <source>
        <dbReference type="SAM" id="SignalP"/>
    </source>
</evidence>
<reference evidence="2 3" key="1">
    <citation type="submission" date="2020-08" db="EMBL/GenBank/DDBJ databases">
        <title>Genomic Encyclopedia of Type Strains, Phase IV (KMG-IV): sequencing the most valuable type-strain genomes for metagenomic binning, comparative biology and taxonomic classification.</title>
        <authorList>
            <person name="Goeker M."/>
        </authorList>
    </citation>
    <scope>NUCLEOTIDE SEQUENCE [LARGE SCALE GENOMIC DNA]</scope>
    <source>
        <strain evidence="2 3">DSM 29568</strain>
    </source>
</reference>
<organism evidence="2 3">
    <name type="scientific">Mesonia hippocampi</name>
    <dbReference type="NCBI Taxonomy" id="1628250"/>
    <lineage>
        <taxon>Bacteria</taxon>
        <taxon>Pseudomonadati</taxon>
        <taxon>Bacteroidota</taxon>
        <taxon>Flavobacteriia</taxon>
        <taxon>Flavobacteriales</taxon>
        <taxon>Flavobacteriaceae</taxon>
        <taxon>Mesonia</taxon>
    </lineage>
</organism>
<dbReference type="EMBL" id="JACIFO010000010">
    <property type="protein sequence ID" value="MBB4119796.1"/>
    <property type="molecule type" value="Genomic_DNA"/>
</dbReference>
<feature type="signal peptide" evidence="1">
    <location>
        <begin position="1"/>
        <end position="19"/>
    </location>
</feature>
<dbReference type="RefSeq" id="WP_183478140.1">
    <property type="nucleotide sequence ID" value="NZ_JACIFO010000010.1"/>
</dbReference>
<dbReference type="GO" id="GO:0016787">
    <property type="term" value="F:hydrolase activity"/>
    <property type="evidence" value="ECO:0007669"/>
    <property type="project" value="UniProtKB-ARBA"/>
</dbReference>
<dbReference type="InterPro" id="IPR017850">
    <property type="entry name" value="Alkaline_phosphatase_core_sf"/>
</dbReference>
<proteinExistence type="predicted"/>
<dbReference type="Gene3D" id="3.40.720.10">
    <property type="entry name" value="Alkaline Phosphatase, subunit A"/>
    <property type="match status" value="1"/>
</dbReference>
<sequence>MKKIISLSLLFIAIASLSAQETKHLVIISIDGFRSDFYKNEKWATANLKFLAKNGTIADDVRTIFPSVTYPSHTTISTGMLPENHGILYNTEISPAGKPGNWYYKHEQVKAKSIWEYAKEKGLTTASVSWPITINNPFIDYNLPEIWSFENPMDRRGATATYATPKGLFEEVEKNATGTLAINEYNLSSFQMDQNLGRMAAYLLETYKPNLLTIHLPNTDGAQHKVGRNGDLVNRAIANADNVVGKIYDALKRAKILENTSIIITGDHGFISTHTAIAPNVWLKNAGLYNKAFFFSTGGSAFLHIRNKNDKKTLKKVKQVLAELPIAEKQRFKIITEKQLRAFKADPNVNLAISAADGYSFTNTEKGAVYTQKIGGKHGYFPDNHKIYTGFIGYGAGFKARKQLPLINLEDIMPTALKLLNINVTDTDGIIVPGLLKQ</sequence>
<dbReference type="CDD" id="cd16018">
    <property type="entry name" value="Enpp"/>
    <property type="match status" value="1"/>
</dbReference>
<dbReference type="Pfam" id="PF01663">
    <property type="entry name" value="Phosphodiest"/>
    <property type="match status" value="1"/>
</dbReference>
<keyword evidence="3" id="KW-1185">Reference proteome</keyword>